<dbReference type="InterPro" id="IPR000425">
    <property type="entry name" value="MIP"/>
</dbReference>
<evidence type="ECO:0000256" key="4">
    <source>
        <dbReference type="ARBA" id="ARBA00023136"/>
    </source>
</evidence>
<dbReference type="Proteomes" id="UP000825729">
    <property type="component" value="Unassembled WGS sequence"/>
</dbReference>
<comment type="subcellular location">
    <subcellularLocation>
        <location evidence="1">Membrane</location>
        <topology evidence="1">Multi-pass membrane protein</topology>
    </subcellularLocation>
</comment>
<comment type="caution">
    <text evidence="8">The sequence shown here is derived from an EMBL/GenBank/DDBJ whole genome shotgun (WGS) entry which is preliminary data.</text>
</comment>
<organism evidence="8 9">
    <name type="scientific">Aristolochia fimbriata</name>
    <name type="common">White veined hardy Dutchman's pipe vine</name>
    <dbReference type="NCBI Taxonomy" id="158543"/>
    <lineage>
        <taxon>Eukaryota</taxon>
        <taxon>Viridiplantae</taxon>
        <taxon>Streptophyta</taxon>
        <taxon>Embryophyta</taxon>
        <taxon>Tracheophyta</taxon>
        <taxon>Spermatophyta</taxon>
        <taxon>Magnoliopsida</taxon>
        <taxon>Magnoliidae</taxon>
        <taxon>Piperales</taxon>
        <taxon>Aristolochiaceae</taxon>
        <taxon>Aristolochia</taxon>
    </lineage>
</organism>
<keyword evidence="2 5" id="KW-0812">Transmembrane</keyword>
<dbReference type="PRINTS" id="PR00783">
    <property type="entry name" value="MINTRINSICP"/>
</dbReference>
<feature type="region of interest" description="Disordered" evidence="6">
    <location>
        <begin position="1"/>
        <end position="38"/>
    </location>
</feature>
<keyword evidence="4 7" id="KW-0472">Membrane</keyword>
<keyword evidence="5" id="KW-0813">Transport</keyword>
<dbReference type="Pfam" id="PF00230">
    <property type="entry name" value="MIP"/>
    <property type="match status" value="1"/>
</dbReference>
<dbReference type="EMBL" id="JAINDJ010000008">
    <property type="protein sequence ID" value="KAG9439944.1"/>
    <property type="molecule type" value="Genomic_DNA"/>
</dbReference>
<keyword evidence="9" id="KW-1185">Reference proteome</keyword>
<keyword evidence="3 7" id="KW-1133">Transmembrane helix</keyword>
<dbReference type="Gene3D" id="1.20.1080.10">
    <property type="entry name" value="Glycerol uptake facilitator protein"/>
    <property type="match status" value="1"/>
</dbReference>
<evidence type="ECO:0000256" key="2">
    <source>
        <dbReference type="ARBA" id="ARBA00022692"/>
    </source>
</evidence>
<dbReference type="InterPro" id="IPR023271">
    <property type="entry name" value="Aquaporin-like"/>
</dbReference>
<feature type="transmembrane region" description="Helical" evidence="7">
    <location>
        <begin position="276"/>
        <end position="293"/>
    </location>
</feature>
<name>A0AAV7DVF2_ARIFI</name>
<dbReference type="AlphaFoldDB" id="A0AAV7DVF2"/>
<feature type="transmembrane region" description="Helical" evidence="7">
    <location>
        <begin position="64"/>
        <end position="87"/>
    </location>
</feature>
<accession>A0AAV7DVF2</accession>
<dbReference type="GO" id="GO:0015267">
    <property type="term" value="F:channel activity"/>
    <property type="evidence" value="ECO:0007669"/>
    <property type="project" value="InterPro"/>
</dbReference>
<evidence type="ECO:0000256" key="1">
    <source>
        <dbReference type="ARBA" id="ARBA00004141"/>
    </source>
</evidence>
<feature type="transmembrane region" description="Helical" evidence="7">
    <location>
        <begin position="225"/>
        <end position="244"/>
    </location>
</feature>
<feature type="transmembrane region" description="Helical" evidence="7">
    <location>
        <begin position="99"/>
        <end position="117"/>
    </location>
</feature>
<evidence type="ECO:0000256" key="5">
    <source>
        <dbReference type="RuleBase" id="RU000477"/>
    </source>
</evidence>
<protein>
    <submittedName>
        <fullName evidence="8">Uncharacterized protein</fullName>
    </submittedName>
</protein>
<feature type="transmembrane region" description="Helical" evidence="7">
    <location>
        <begin position="194"/>
        <end position="213"/>
    </location>
</feature>
<dbReference type="SUPFAM" id="SSF81338">
    <property type="entry name" value="Aquaporin-like"/>
    <property type="match status" value="1"/>
</dbReference>
<evidence type="ECO:0000313" key="9">
    <source>
        <dbReference type="Proteomes" id="UP000825729"/>
    </source>
</evidence>
<dbReference type="GO" id="GO:0016020">
    <property type="term" value="C:membrane"/>
    <property type="evidence" value="ECO:0007669"/>
    <property type="project" value="UniProtKB-SubCell"/>
</dbReference>
<feature type="transmembrane region" description="Helical" evidence="7">
    <location>
        <begin position="123"/>
        <end position="138"/>
    </location>
</feature>
<evidence type="ECO:0000313" key="8">
    <source>
        <dbReference type="EMBL" id="KAG9439944.1"/>
    </source>
</evidence>
<evidence type="ECO:0000256" key="3">
    <source>
        <dbReference type="ARBA" id="ARBA00022989"/>
    </source>
</evidence>
<sequence>MADTYAGREDDVEENPHGGSRVLPFSTTPRLDGGGKADPVLSKAPVRQVLYERLGLEELAYSSVWRASVAEVLGTAVLVFLIDTIVISSIHTETNTPNLLISFLVFLSVTILLLATAPVSGGHINPIVTFTAALLGLISPARAAVYVLAQCCGAVVGAVALKAVVGGAVEHAFMLGGCALRAASTAGMDTSQGLWLETICTFVFLYASIWIAFDKRQARAHGPVVVCAVVGAVLGLLVFVSLSVTGRRGYSGAGINPARCVGPALVRGGHLWDDHWVYWVGPAIGCVIFYLYIKIAPPEHFRADHDFKYDCLTTLKALLY</sequence>
<evidence type="ECO:0000256" key="6">
    <source>
        <dbReference type="SAM" id="MobiDB-lite"/>
    </source>
</evidence>
<dbReference type="PANTHER" id="PTHR47002">
    <property type="entry name" value="AQUAPORIN-LIKE"/>
    <property type="match status" value="1"/>
</dbReference>
<reference evidence="8 9" key="1">
    <citation type="submission" date="2021-07" db="EMBL/GenBank/DDBJ databases">
        <title>The Aristolochia fimbriata genome: insights into angiosperm evolution, floral development and chemical biosynthesis.</title>
        <authorList>
            <person name="Jiao Y."/>
        </authorList>
    </citation>
    <scope>NUCLEOTIDE SEQUENCE [LARGE SCALE GENOMIC DNA]</scope>
    <source>
        <strain evidence="8">IBCAS-2021</strain>
        <tissue evidence="8">Leaf</tissue>
    </source>
</reference>
<gene>
    <name evidence="8" type="ORF">H6P81_020109</name>
</gene>
<evidence type="ECO:0000256" key="7">
    <source>
        <dbReference type="SAM" id="Phobius"/>
    </source>
</evidence>
<dbReference type="PANTHER" id="PTHR47002:SF2">
    <property type="entry name" value="AQUAPORIN AQPAE.A-LIKE"/>
    <property type="match status" value="1"/>
</dbReference>
<comment type="similarity">
    <text evidence="5">Belongs to the MIP/aquaporin (TC 1.A.8) family.</text>
</comment>
<proteinExistence type="inferred from homology"/>
<feature type="transmembrane region" description="Helical" evidence="7">
    <location>
        <begin position="145"/>
        <end position="165"/>
    </location>
</feature>